<dbReference type="AlphaFoldDB" id="A0A8S1VYF7"/>
<dbReference type="Proteomes" id="UP000689195">
    <property type="component" value="Unassembled WGS sequence"/>
</dbReference>
<evidence type="ECO:0000313" key="2">
    <source>
        <dbReference type="Proteomes" id="UP000689195"/>
    </source>
</evidence>
<comment type="caution">
    <text evidence="1">The sequence shown here is derived from an EMBL/GenBank/DDBJ whole genome shotgun (WGS) entry which is preliminary data.</text>
</comment>
<accession>A0A8S1VYF7</accession>
<protein>
    <submittedName>
        <fullName evidence="1">Uncharacterized protein</fullName>
    </submittedName>
</protein>
<dbReference type="OrthoDB" id="299855at2759"/>
<gene>
    <name evidence="1" type="ORF">PPENT_87.1.T0750094</name>
</gene>
<sequence>MFKPTVAYCEIQKRKKMIIGMHLVELSDRYHYFNMVGPGRSQKQKTLSQSQNQRLEFLTPRHMTTLPVTPTSKSPSFLESSRLLVLKQVNITPRIKQLKPKAQLQIRQQKQQNMDKKCNESFRVKETIVIPQQKKQNNSRRNHQIEITYPSDYDDFIDYVSNKKLI</sequence>
<dbReference type="EMBL" id="CAJJDO010000075">
    <property type="protein sequence ID" value="CAD8180892.1"/>
    <property type="molecule type" value="Genomic_DNA"/>
</dbReference>
<reference evidence="1" key="1">
    <citation type="submission" date="2021-01" db="EMBL/GenBank/DDBJ databases">
        <authorList>
            <consortium name="Genoscope - CEA"/>
            <person name="William W."/>
        </authorList>
    </citation>
    <scope>NUCLEOTIDE SEQUENCE</scope>
</reference>
<organism evidence="1 2">
    <name type="scientific">Paramecium pentaurelia</name>
    <dbReference type="NCBI Taxonomy" id="43138"/>
    <lineage>
        <taxon>Eukaryota</taxon>
        <taxon>Sar</taxon>
        <taxon>Alveolata</taxon>
        <taxon>Ciliophora</taxon>
        <taxon>Intramacronucleata</taxon>
        <taxon>Oligohymenophorea</taxon>
        <taxon>Peniculida</taxon>
        <taxon>Parameciidae</taxon>
        <taxon>Paramecium</taxon>
    </lineage>
</organism>
<keyword evidence="2" id="KW-1185">Reference proteome</keyword>
<proteinExistence type="predicted"/>
<name>A0A8S1VYF7_9CILI</name>
<evidence type="ECO:0000313" key="1">
    <source>
        <dbReference type="EMBL" id="CAD8180892.1"/>
    </source>
</evidence>